<name>A0A3N0Y3M0_ANAGA</name>
<dbReference type="FunFam" id="3.30.505.10:FF:000021">
    <property type="entry name" value="Putative SH2 domain-containing adapter protein F"/>
    <property type="match status" value="1"/>
</dbReference>
<dbReference type="GO" id="GO:0006915">
    <property type="term" value="P:apoptotic process"/>
    <property type="evidence" value="ECO:0007669"/>
    <property type="project" value="UniProtKB-KW"/>
</dbReference>
<dbReference type="InterPro" id="IPR000980">
    <property type="entry name" value="SH2"/>
</dbReference>
<keyword evidence="3 4" id="KW-0727">SH2 domain</keyword>
<dbReference type="EMBL" id="RJVU01053127">
    <property type="protein sequence ID" value="ROL40777.1"/>
    <property type="molecule type" value="Genomic_DNA"/>
</dbReference>
<protein>
    <submittedName>
        <fullName evidence="7">SH2 domain-containing adapter protein F</fullName>
    </submittedName>
</protein>
<evidence type="ECO:0000256" key="4">
    <source>
        <dbReference type="PROSITE-ProRule" id="PRU00191"/>
    </source>
</evidence>
<dbReference type="SMART" id="SM00252">
    <property type="entry name" value="SH2"/>
    <property type="match status" value="1"/>
</dbReference>
<feature type="region of interest" description="Disordered" evidence="5">
    <location>
        <begin position="398"/>
        <end position="428"/>
    </location>
</feature>
<keyword evidence="2" id="KW-0053">Apoptosis</keyword>
<dbReference type="Pfam" id="PF00017">
    <property type="entry name" value="SH2"/>
    <property type="match status" value="1"/>
</dbReference>
<evidence type="ECO:0000256" key="2">
    <source>
        <dbReference type="ARBA" id="ARBA00022703"/>
    </source>
</evidence>
<dbReference type="OrthoDB" id="5914531at2759"/>
<dbReference type="GO" id="GO:0001784">
    <property type="term" value="F:phosphotyrosine residue binding"/>
    <property type="evidence" value="ECO:0007669"/>
    <property type="project" value="TreeGrafter"/>
</dbReference>
<feature type="region of interest" description="Disordered" evidence="5">
    <location>
        <begin position="108"/>
        <end position="153"/>
    </location>
</feature>
<evidence type="ECO:0000313" key="7">
    <source>
        <dbReference type="EMBL" id="ROL40777.1"/>
    </source>
</evidence>
<evidence type="ECO:0000256" key="3">
    <source>
        <dbReference type="ARBA" id="ARBA00022999"/>
    </source>
</evidence>
<feature type="region of interest" description="Disordered" evidence="5">
    <location>
        <begin position="49"/>
        <end position="69"/>
    </location>
</feature>
<dbReference type="Gene3D" id="3.30.505.10">
    <property type="entry name" value="SH2 domain"/>
    <property type="match status" value="1"/>
</dbReference>
<dbReference type="InterPro" id="IPR036860">
    <property type="entry name" value="SH2_dom_sf"/>
</dbReference>
<accession>A0A3N0Y3M0</accession>
<comment type="caution">
    <text evidence="7">The sequence shown here is derived from an EMBL/GenBank/DDBJ whole genome shotgun (WGS) entry which is preliminary data.</text>
</comment>
<dbReference type="CDD" id="cd09945">
    <property type="entry name" value="SH2_SHB_SHD_SHE_SHF_like"/>
    <property type="match status" value="1"/>
</dbReference>
<organism evidence="7 8">
    <name type="scientific">Anabarilius grahami</name>
    <name type="common">Kanglang fish</name>
    <name type="synonym">Barilius grahami</name>
    <dbReference type="NCBI Taxonomy" id="495550"/>
    <lineage>
        <taxon>Eukaryota</taxon>
        <taxon>Metazoa</taxon>
        <taxon>Chordata</taxon>
        <taxon>Craniata</taxon>
        <taxon>Vertebrata</taxon>
        <taxon>Euteleostomi</taxon>
        <taxon>Actinopterygii</taxon>
        <taxon>Neopterygii</taxon>
        <taxon>Teleostei</taxon>
        <taxon>Ostariophysi</taxon>
        <taxon>Cypriniformes</taxon>
        <taxon>Xenocyprididae</taxon>
        <taxon>Xenocypridinae</taxon>
        <taxon>Xenocypridinae incertae sedis</taxon>
        <taxon>Anabarilius</taxon>
    </lineage>
</organism>
<gene>
    <name evidence="7" type="ORF">DPX16_9771</name>
</gene>
<feature type="compositionally biased region" description="Basic and acidic residues" evidence="5">
    <location>
        <begin position="418"/>
        <end position="428"/>
    </location>
</feature>
<proteinExistence type="predicted"/>
<feature type="region of interest" description="Disordered" evidence="5">
    <location>
        <begin position="189"/>
        <end position="220"/>
    </location>
</feature>
<dbReference type="PANTHER" id="PTHR15127">
    <property type="entry name" value="HEAVYWEIGHT, ISOFORM A"/>
    <property type="match status" value="1"/>
</dbReference>
<dbReference type="PRINTS" id="PR00401">
    <property type="entry name" value="SH2DOMAIN"/>
</dbReference>
<feature type="domain" description="SH2" evidence="6">
    <location>
        <begin position="441"/>
        <end position="536"/>
    </location>
</feature>
<reference evidence="7 8" key="1">
    <citation type="submission" date="2018-10" db="EMBL/GenBank/DDBJ databases">
        <title>Genome assembly for a Yunnan-Guizhou Plateau 3E fish, Anabarilius grahami (Regan), and its evolutionary and genetic applications.</title>
        <authorList>
            <person name="Jiang W."/>
        </authorList>
    </citation>
    <scope>NUCLEOTIDE SEQUENCE [LARGE SCALE GENOMIC DNA]</scope>
    <source>
        <strain evidence="7">AG-KIZ</strain>
        <tissue evidence="7">Muscle</tissue>
    </source>
</reference>
<keyword evidence="1" id="KW-0597">Phosphoprotein</keyword>
<sequence length="541" mass="60894">MAKWLKDYLSFGSKRVPPQPPKPDYTESEILKAYRAQKNLDFEDPYEDFENRARNDNGSTEVPHMGFGSPLKSSSLDIKVVSPKHRLIKVDSQDLGRSKILLSSVSLEEPTDPVVPSAPVMGDTDYSDPFDARLDPRPETAQGPITPENNGYMEPYEAQKVITELQRRAGGGAGGWGRGEVQLYDTPYEERVPGQPDLPEEGRESRLPQDDERPADEYDQPWEWKKEHISKAFAVMKRHVLVIRSRTNTLRQEREKYIRAGDGRGNIISLRRKNESERGKRANYTGLFVKSSKLLVELGGLFTGLGRFEGGLPGPLSDSGSPDGTIVPCQASIMHRERGERVCDILSSIIHQSAGGQIDMKDLTELPWPPPVGQLEEEPNCGEQVQFEGAEWDRSCSPTERLRCSRPPQTTGSMKLRKPSDPHSMIGERVDPTLPLEKQVWYHGALSRSETESLLTLCKECSYLVRNSETSRLDYSLSLRSCQGFMHMKFSQSKDGRYILGQNSPPFDTIPEVIHYYTTHKLPIKGAEHLSLLFPVLVQTL</sequence>
<keyword evidence="8" id="KW-1185">Reference proteome</keyword>
<evidence type="ECO:0000259" key="6">
    <source>
        <dbReference type="PROSITE" id="PS50001"/>
    </source>
</evidence>
<dbReference type="Proteomes" id="UP000281406">
    <property type="component" value="Unassembled WGS sequence"/>
</dbReference>
<evidence type="ECO:0000313" key="8">
    <source>
        <dbReference type="Proteomes" id="UP000281406"/>
    </source>
</evidence>
<dbReference type="SUPFAM" id="SSF55550">
    <property type="entry name" value="SH2 domain"/>
    <property type="match status" value="1"/>
</dbReference>
<dbReference type="AlphaFoldDB" id="A0A3N0Y3M0"/>
<evidence type="ECO:0000256" key="5">
    <source>
        <dbReference type="SAM" id="MobiDB-lite"/>
    </source>
</evidence>
<dbReference type="InterPro" id="IPR051846">
    <property type="entry name" value="SH2_domain_adapters"/>
</dbReference>
<dbReference type="PROSITE" id="PS50001">
    <property type="entry name" value="SH2"/>
    <property type="match status" value="1"/>
</dbReference>
<dbReference type="PANTHER" id="PTHR15127:SF33">
    <property type="entry name" value="SH2 DOMAIN-CONTAINING ADAPTER PROTEIN D"/>
    <property type="match status" value="1"/>
</dbReference>
<evidence type="ECO:0000256" key="1">
    <source>
        <dbReference type="ARBA" id="ARBA00022553"/>
    </source>
</evidence>
<dbReference type="GO" id="GO:0007165">
    <property type="term" value="P:signal transduction"/>
    <property type="evidence" value="ECO:0007669"/>
    <property type="project" value="UniProtKB-ARBA"/>
</dbReference>
<feature type="compositionally biased region" description="Basic and acidic residues" evidence="5">
    <location>
        <begin position="200"/>
        <end position="220"/>
    </location>
</feature>